<comment type="cofactor">
    <cofactor evidence="1">
        <name>FAD</name>
        <dbReference type="ChEBI" id="CHEBI:57692"/>
    </cofactor>
</comment>
<dbReference type="GO" id="GO:0071949">
    <property type="term" value="F:FAD binding"/>
    <property type="evidence" value="ECO:0007669"/>
    <property type="project" value="InterPro"/>
</dbReference>
<dbReference type="EMBL" id="ML977028">
    <property type="protein sequence ID" value="KAF1950213.1"/>
    <property type="molecule type" value="Genomic_DNA"/>
</dbReference>
<organism evidence="7 8">
    <name type="scientific">Byssothecium circinans</name>
    <dbReference type="NCBI Taxonomy" id="147558"/>
    <lineage>
        <taxon>Eukaryota</taxon>
        <taxon>Fungi</taxon>
        <taxon>Dikarya</taxon>
        <taxon>Ascomycota</taxon>
        <taxon>Pezizomycotina</taxon>
        <taxon>Dothideomycetes</taxon>
        <taxon>Pleosporomycetidae</taxon>
        <taxon>Pleosporales</taxon>
        <taxon>Massarineae</taxon>
        <taxon>Massarinaceae</taxon>
        <taxon>Byssothecium</taxon>
    </lineage>
</organism>
<dbReference type="GO" id="GO:0016491">
    <property type="term" value="F:oxidoreductase activity"/>
    <property type="evidence" value="ECO:0007669"/>
    <property type="project" value="UniProtKB-KW"/>
</dbReference>
<keyword evidence="5" id="KW-0560">Oxidoreductase</keyword>
<feature type="domain" description="FAD-binding PCMH-type" evidence="6">
    <location>
        <begin position="52"/>
        <end position="223"/>
    </location>
</feature>
<dbReference type="InterPro" id="IPR036318">
    <property type="entry name" value="FAD-bd_PCMH-like_sf"/>
</dbReference>
<keyword evidence="8" id="KW-1185">Reference proteome</keyword>
<dbReference type="OrthoDB" id="415825at2759"/>
<comment type="similarity">
    <text evidence="2">Belongs to the oxygen-dependent FAD-linked oxidoreductase family.</text>
</comment>
<dbReference type="AlphaFoldDB" id="A0A6A5TBS1"/>
<keyword evidence="3" id="KW-0285">Flavoprotein</keyword>
<dbReference type="Proteomes" id="UP000800035">
    <property type="component" value="Unassembled WGS sequence"/>
</dbReference>
<evidence type="ECO:0000313" key="8">
    <source>
        <dbReference type="Proteomes" id="UP000800035"/>
    </source>
</evidence>
<dbReference type="Pfam" id="PF01565">
    <property type="entry name" value="FAD_binding_4"/>
    <property type="match status" value="1"/>
</dbReference>
<dbReference type="InterPro" id="IPR012951">
    <property type="entry name" value="BBE"/>
</dbReference>
<dbReference type="Pfam" id="PF08031">
    <property type="entry name" value="BBE"/>
    <property type="match status" value="1"/>
</dbReference>
<dbReference type="PANTHER" id="PTHR42973:SF39">
    <property type="entry name" value="FAD-BINDING PCMH-TYPE DOMAIN-CONTAINING PROTEIN"/>
    <property type="match status" value="1"/>
</dbReference>
<dbReference type="InterPro" id="IPR050416">
    <property type="entry name" value="FAD-linked_Oxidoreductase"/>
</dbReference>
<name>A0A6A5TBS1_9PLEO</name>
<sequence length="474" mass="51012">MAIDGSGWIGRCAAIRFPHWRRVPDIVSDLTSLVSTASTVSVDLRLRWSLYNAPVPSVVVNVTTEKDVAAVVKYCAKAGIPFLPQNGGNGWAKQFNLGTNGVLINLAGLNAVTFSKDKKQATIGGGAIIGDVVKAADAACALVLTGNCNCVGALGAVLGGGYGNLMGENGFAVDNLISARVAIATGEIVTASETSYPDLFWALKGAGPNFGIVISATMKSIPATVQDRTSWIMTLTFAPAKIQEVAQAIQDLPLKPEQVIYLVLTNTGPPNNTPAVMVTGFLRKGTEETGRKAFAPIYALGPLTNSSSVLPYTQWNGANDNFCAREDRKPAYSTSINHMQPSKWPQIWNLYTEFQKKGPNSAVLIERYNLTKAASVATGATALQDALRKDVFAQAIVIPWYTDKALDSQAETFAAKVRSMWSFSSSPQVNPTYINFAHGDEKLEAIYGNALPRLRKLKEKWDPSGAFNQWFKIK</sequence>
<dbReference type="InterPro" id="IPR016169">
    <property type="entry name" value="FAD-bd_PCMH_sub2"/>
</dbReference>
<dbReference type="Gene3D" id="3.40.462.20">
    <property type="match status" value="1"/>
</dbReference>
<accession>A0A6A5TBS1</accession>
<proteinExistence type="inferred from homology"/>
<dbReference type="InterPro" id="IPR016166">
    <property type="entry name" value="FAD-bd_PCMH"/>
</dbReference>
<reference evidence="7" key="1">
    <citation type="journal article" date="2020" name="Stud. Mycol.">
        <title>101 Dothideomycetes genomes: a test case for predicting lifestyles and emergence of pathogens.</title>
        <authorList>
            <person name="Haridas S."/>
            <person name="Albert R."/>
            <person name="Binder M."/>
            <person name="Bloem J."/>
            <person name="Labutti K."/>
            <person name="Salamov A."/>
            <person name="Andreopoulos B."/>
            <person name="Baker S."/>
            <person name="Barry K."/>
            <person name="Bills G."/>
            <person name="Bluhm B."/>
            <person name="Cannon C."/>
            <person name="Castanera R."/>
            <person name="Culley D."/>
            <person name="Daum C."/>
            <person name="Ezra D."/>
            <person name="Gonzalez J."/>
            <person name="Henrissat B."/>
            <person name="Kuo A."/>
            <person name="Liang C."/>
            <person name="Lipzen A."/>
            <person name="Lutzoni F."/>
            <person name="Magnuson J."/>
            <person name="Mondo S."/>
            <person name="Nolan M."/>
            <person name="Ohm R."/>
            <person name="Pangilinan J."/>
            <person name="Park H.-J."/>
            <person name="Ramirez L."/>
            <person name="Alfaro M."/>
            <person name="Sun H."/>
            <person name="Tritt A."/>
            <person name="Yoshinaga Y."/>
            <person name="Zwiers L.-H."/>
            <person name="Turgeon B."/>
            <person name="Goodwin S."/>
            <person name="Spatafora J."/>
            <person name="Crous P."/>
            <person name="Grigoriev I."/>
        </authorList>
    </citation>
    <scope>NUCLEOTIDE SEQUENCE</scope>
    <source>
        <strain evidence="7">CBS 675.92</strain>
    </source>
</reference>
<dbReference type="InterPro" id="IPR016167">
    <property type="entry name" value="FAD-bd_PCMH_sub1"/>
</dbReference>
<evidence type="ECO:0000256" key="1">
    <source>
        <dbReference type="ARBA" id="ARBA00001974"/>
    </source>
</evidence>
<dbReference type="PANTHER" id="PTHR42973">
    <property type="entry name" value="BINDING OXIDOREDUCTASE, PUTATIVE (AFU_ORTHOLOGUE AFUA_1G17690)-RELATED"/>
    <property type="match status" value="1"/>
</dbReference>
<dbReference type="PROSITE" id="PS51387">
    <property type="entry name" value="FAD_PCMH"/>
    <property type="match status" value="1"/>
</dbReference>
<keyword evidence="4" id="KW-0274">FAD</keyword>
<dbReference type="Gene3D" id="3.30.43.10">
    <property type="entry name" value="Uridine Diphospho-n-acetylenolpyruvylglucosamine Reductase, domain 2"/>
    <property type="match status" value="1"/>
</dbReference>
<evidence type="ECO:0000259" key="6">
    <source>
        <dbReference type="PROSITE" id="PS51387"/>
    </source>
</evidence>
<gene>
    <name evidence="7" type="ORF">CC80DRAFT_578920</name>
</gene>
<evidence type="ECO:0000256" key="2">
    <source>
        <dbReference type="ARBA" id="ARBA00005466"/>
    </source>
</evidence>
<evidence type="ECO:0000256" key="5">
    <source>
        <dbReference type="ARBA" id="ARBA00023002"/>
    </source>
</evidence>
<dbReference type="SUPFAM" id="SSF56176">
    <property type="entry name" value="FAD-binding/transporter-associated domain-like"/>
    <property type="match status" value="1"/>
</dbReference>
<dbReference type="Gene3D" id="3.30.465.10">
    <property type="match status" value="1"/>
</dbReference>
<dbReference type="InterPro" id="IPR006094">
    <property type="entry name" value="Oxid_FAD_bind_N"/>
</dbReference>
<protein>
    <submittedName>
        <fullName evidence="7">FAD binding domain-containing protein</fullName>
    </submittedName>
</protein>
<evidence type="ECO:0000313" key="7">
    <source>
        <dbReference type="EMBL" id="KAF1950213.1"/>
    </source>
</evidence>
<evidence type="ECO:0000256" key="4">
    <source>
        <dbReference type="ARBA" id="ARBA00022827"/>
    </source>
</evidence>
<evidence type="ECO:0000256" key="3">
    <source>
        <dbReference type="ARBA" id="ARBA00022630"/>
    </source>
</evidence>